<dbReference type="InterPro" id="IPR018724">
    <property type="entry name" value="2OG-Fe_dioxygenase"/>
</dbReference>
<dbReference type="Proteomes" id="UP000612899">
    <property type="component" value="Unassembled WGS sequence"/>
</dbReference>
<dbReference type="AlphaFoldDB" id="A0A8J3QHL8"/>
<name>A0A8J3QHL8_9ACTN</name>
<gene>
    <name evidence="1" type="ORF">Rhe02_78660</name>
</gene>
<dbReference type="EMBL" id="BONY01000077">
    <property type="protein sequence ID" value="GIH09799.1"/>
    <property type="molecule type" value="Genomic_DNA"/>
</dbReference>
<dbReference type="GO" id="GO:0051213">
    <property type="term" value="F:dioxygenase activity"/>
    <property type="evidence" value="ECO:0007669"/>
    <property type="project" value="InterPro"/>
</dbReference>
<reference evidence="1" key="1">
    <citation type="submission" date="2021-01" db="EMBL/GenBank/DDBJ databases">
        <title>Whole genome shotgun sequence of Rhizocola hellebori NBRC 109834.</title>
        <authorList>
            <person name="Komaki H."/>
            <person name="Tamura T."/>
        </authorList>
    </citation>
    <scope>NUCLEOTIDE SEQUENCE</scope>
    <source>
        <strain evidence="1">NBRC 109834</strain>
    </source>
</reference>
<evidence type="ECO:0000313" key="2">
    <source>
        <dbReference type="Proteomes" id="UP000612899"/>
    </source>
</evidence>
<organism evidence="1 2">
    <name type="scientific">Rhizocola hellebori</name>
    <dbReference type="NCBI Taxonomy" id="1392758"/>
    <lineage>
        <taxon>Bacteria</taxon>
        <taxon>Bacillati</taxon>
        <taxon>Actinomycetota</taxon>
        <taxon>Actinomycetes</taxon>
        <taxon>Micromonosporales</taxon>
        <taxon>Micromonosporaceae</taxon>
        <taxon>Rhizocola</taxon>
    </lineage>
</organism>
<comment type="caution">
    <text evidence="1">The sequence shown here is derived from an EMBL/GenBank/DDBJ whole genome shotgun (WGS) entry which is preliminary data.</text>
</comment>
<evidence type="ECO:0000313" key="1">
    <source>
        <dbReference type="EMBL" id="GIH09799.1"/>
    </source>
</evidence>
<accession>A0A8J3QHL8</accession>
<protein>
    <recommendedName>
        <fullName evidence="3">2OG-Fe dioxygenase family protein</fullName>
    </recommendedName>
</protein>
<dbReference type="Pfam" id="PF10014">
    <property type="entry name" value="2OG-Fe_Oxy_2"/>
    <property type="match status" value="1"/>
</dbReference>
<proteinExistence type="predicted"/>
<keyword evidence="2" id="KW-1185">Reference proteome</keyword>
<dbReference type="Gene3D" id="2.60.120.620">
    <property type="entry name" value="q2cbj1_9rhob like domain"/>
    <property type="match status" value="1"/>
</dbReference>
<evidence type="ECO:0008006" key="3">
    <source>
        <dbReference type="Google" id="ProtNLM"/>
    </source>
</evidence>
<sequence length="234" mass="26175">MRIENAILPRPEDVAEKGWSYGQLPVSTNTDWQEFANAWDDLPIDPYVKPGHRTSRYRRLGHLLARGDGSLERLPNKAFVQDKDVNRVYGGQVRVFEPILGKTYDNACFQATIAFDLNLIRQLEPGQADWLITVHAIRVLATGDTTSAPAPEGRHSDGHDYVIMHLIGRENCAGGLSRLFGKGESEPSLEHTLLLPMESLVVNDQTMEHEVTPISPDDATTAIRDMMIVDFERA</sequence>